<gene>
    <name evidence="5" type="ORF">C7M84_022823</name>
</gene>
<dbReference type="PANTHER" id="PTHR45774:SF4">
    <property type="entry name" value="AXUNDEAD, ISOFORM F"/>
    <property type="match status" value="1"/>
</dbReference>
<dbReference type="Gene3D" id="2.60.120.820">
    <property type="entry name" value="PHR domain"/>
    <property type="match status" value="1"/>
</dbReference>
<comment type="subcellular location">
    <subcellularLocation>
        <location evidence="1">Cytoplasm</location>
    </subcellularLocation>
</comment>
<evidence type="ECO:0000256" key="3">
    <source>
        <dbReference type="SAM" id="MobiDB-lite"/>
    </source>
</evidence>
<proteinExistence type="predicted"/>
<dbReference type="GO" id="GO:0022008">
    <property type="term" value="P:neurogenesis"/>
    <property type="evidence" value="ECO:0007669"/>
    <property type="project" value="TreeGrafter"/>
</dbReference>
<dbReference type="InterPro" id="IPR011333">
    <property type="entry name" value="SKP1/BTB/POZ_sf"/>
</dbReference>
<dbReference type="PROSITE" id="PS50097">
    <property type="entry name" value="BTB"/>
    <property type="match status" value="1"/>
</dbReference>
<dbReference type="Pfam" id="PF07707">
    <property type="entry name" value="BACK"/>
    <property type="match status" value="1"/>
</dbReference>
<reference evidence="5 6" key="2">
    <citation type="submission" date="2019-01" db="EMBL/GenBank/DDBJ databases">
        <title>The decoding of complex shrimp genome reveals the adaptation for benthos swimmer, frequently molting mechanism and breeding impact on genome.</title>
        <authorList>
            <person name="Sun Y."/>
            <person name="Gao Y."/>
            <person name="Yu Y."/>
        </authorList>
    </citation>
    <scope>NUCLEOTIDE SEQUENCE [LARGE SCALE GENOMIC DNA]</scope>
    <source>
        <tissue evidence="5">Muscle</tissue>
    </source>
</reference>
<dbReference type="AlphaFoldDB" id="A0A423U5J5"/>
<accession>A0A423U5J5</accession>
<dbReference type="GO" id="GO:0005829">
    <property type="term" value="C:cytosol"/>
    <property type="evidence" value="ECO:0007669"/>
    <property type="project" value="TreeGrafter"/>
</dbReference>
<dbReference type="Proteomes" id="UP000283509">
    <property type="component" value="Unassembled WGS sequence"/>
</dbReference>
<feature type="domain" description="BTB" evidence="4">
    <location>
        <begin position="132"/>
        <end position="204"/>
    </location>
</feature>
<reference evidence="5 6" key="1">
    <citation type="submission" date="2018-04" db="EMBL/GenBank/DDBJ databases">
        <authorList>
            <person name="Zhang X."/>
            <person name="Yuan J."/>
            <person name="Li F."/>
            <person name="Xiang J."/>
        </authorList>
    </citation>
    <scope>NUCLEOTIDE SEQUENCE [LARGE SCALE GENOMIC DNA]</scope>
    <source>
        <tissue evidence="5">Muscle</tissue>
    </source>
</reference>
<evidence type="ECO:0000259" key="4">
    <source>
        <dbReference type="PROSITE" id="PS50097"/>
    </source>
</evidence>
<dbReference type="CDD" id="cd18282">
    <property type="entry name" value="BTB_POZ_BTBD3_6"/>
    <property type="match status" value="1"/>
</dbReference>
<evidence type="ECO:0000256" key="2">
    <source>
        <dbReference type="ARBA" id="ARBA00022490"/>
    </source>
</evidence>
<dbReference type="InterPro" id="IPR011705">
    <property type="entry name" value="BACK"/>
</dbReference>
<keyword evidence="2" id="KW-0963">Cytoplasm</keyword>
<dbReference type="SMART" id="SM00875">
    <property type="entry name" value="BACK"/>
    <property type="match status" value="1"/>
</dbReference>
<dbReference type="PANTHER" id="PTHR45774">
    <property type="entry name" value="BTB/POZ DOMAIN-CONTAINING"/>
    <property type="match status" value="1"/>
</dbReference>
<dbReference type="CDD" id="cd18488">
    <property type="entry name" value="BACK_BTBD3_like"/>
    <property type="match status" value="1"/>
</dbReference>
<dbReference type="OrthoDB" id="636773at2759"/>
<dbReference type="EMBL" id="QCYY01000610">
    <property type="protein sequence ID" value="ROT83981.1"/>
    <property type="molecule type" value="Genomic_DNA"/>
</dbReference>
<dbReference type="FunFam" id="1.25.40.420:FF:000003">
    <property type="entry name" value="BTB/POZ domain-containing protein 3"/>
    <property type="match status" value="1"/>
</dbReference>
<dbReference type="STRING" id="6689.A0A423U5J5"/>
<dbReference type="Gene3D" id="1.25.40.420">
    <property type="match status" value="1"/>
</dbReference>
<sequence length="544" mass="59819">MDNGSQTSPSSKQVCKRTQYEDPFALHSLLSTSGSLLDNESALFLGPLMPPLRSIEDQCEGSNPQGGSGRGILQPSSVPTSPQRRHSGVTSPPPLSPTPLGASAVSTSSDPNFHATSLRERNAAMLNNELMADVHFVVGQPGTGRSTQRIPAHKYVLAVGSSVFYAMFYGGLKSEDEIQVPDVEPSAFLTLLRYLYCDEIRLEPDTVLATLYAAKKYLVPHLAQQCVKFLEVSLTARNACLLLSQSRLFEEPELMTRCWEVIDAQAEMALQSDGFVDIDFPTLTSVLSRETLNCREIILFEAALSWAEAECTRQEIDPSPDNKRKVLSSALNLIRIPCMELGEFANGAAQSGILSLQETTDLFLHFTARNKPAVAYPVKPRQGLKKQICHRFQSSAYRSNQWRYRGRVDSINFMVDKRIFIVGYGLYGSSSGAADYSVRIELKKYGEILAESTTKFFSDGSSNTFHVYFAHPVQVERDVYYTASAILDGAELSYFGQEGMSEVTVGAVTFMFHCSSESTNGTGVQGGQIPELIFYGPTTDASEK</sequence>
<dbReference type="InterPro" id="IPR012983">
    <property type="entry name" value="PHR"/>
</dbReference>
<dbReference type="Gene3D" id="3.30.710.10">
    <property type="entry name" value="Potassium Channel Kv1.1, Chain A"/>
    <property type="match status" value="1"/>
</dbReference>
<feature type="compositionally biased region" description="Polar residues" evidence="3">
    <location>
        <begin position="104"/>
        <end position="114"/>
    </location>
</feature>
<comment type="caution">
    <text evidence="5">The sequence shown here is derived from an EMBL/GenBank/DDBJ whole genome shotgun (WGS) entry which is preliminary data.</text>
</comment>
<dbReference type="Pfam" id="PF00651">
    <property type="entry name" value="BTB"/>
    <property type="match status" value="1"/>
</dbReference>
<dbReference type="Pfam" id="PF08005">
    <property type="entry name" value="PHR"/>
    <property type="match status" value="1"/>
</dbReference>
<evidence type="ECO:0000313" key="6">
    <source>
        <dbReference type="Proteomes" id="UP000283509"/>
    </source>
</evidence>
<dbReference type="FunFam" id="3.30.710.10:FF:000015">
    <property type="entry name" value="BTB/POZ domain-containing protein 3"/>
    <property type="match status" value="1"/>
</dbReference>
<evidence type="ECO:0000256" key="1">
    <source>
        <dbReference type="ARBA" id="ARBA00004496"/>
    </source>
</evidence>
<organism evidence="5 6">
    <name type="scientific">Penaeus vannamei</name>
    <name type="common">Whiteleg shrimp</name>
    <name type="synonym">Litopenaeus vannamei</name>
    <dbReference type="NCBI Taxonomy" id="6689"/>
    <lineage>
        <taxon>Eukaryota</taxon>
        <taxon>Metazoa</taxon>
        <taxon>Ecdysozoa</taxon>
        <taxon>Arthropoda</taxon>
        <taxon>Crustacea</taxon>
        <taxon>Multicrustacea</taxon>
        <taxon>Malacostraca</taxon>
        <taxon>Eumalacostraca</taxon>
        <taxon>Eucarida</taxon>
        <taxon>Decapoda</taxon>
        <taxon>Dendrobranchiata</taxon>
        <taxon>Penaeoidea</taxon>
        <taxon>Penaeidae</taxon>
        <taxon>Penaeus</taxon>
    </lineage>
</organism>
<dbReference type="InterPro" id="IPR000210">
    <property type="entry name" value="BTB/POZ_dom"/>
</dbReference>
<name>A0A423U5J5_PENVA</name>
<dbReference type="SUPFAM" id="SSF54695">
    <property type="entry name" value="POZ domain"/>
    <property type="match status" value="1"/>
</dbReference>
<keyword evidence="6" id="KW-1185">Reference proteome</keyword>
<evidence type="ECO:0000313" key="5">
    <source>
        <dbReference type="EMBL" id="ROT83981.1"/>
    </source>
</evidence>
<protein>
    <submittedName>
        <fullName evidence="5">BTB/POZ domain-containing protein 3</fullName>
    </submittedName>
</protein>
<dbReference type="FunFam" id="2.60.120.820:FF:000001">
    <property type="entry name" value="BTB/POZ domain-containing protein 3"/>
    <property type="match status" value="1"/>
</dbReference>
<feature type="region of interest" description="Disordered" evidence="3">
    <location>
        <begin position="54"/>
        <end position="114"/>
    </location>
</feature>
<dbReference type="InterPro" id="IPR049737">
    <property type="entry name" value="Btbd6a-like_BACK"/>
</dbReference>
<dbReference type="SMART" id="SM00225">
    <property type="entry name" value="BTB"/>
    <property type="match status" value="1"/>
</dbReference>
<dbReference type="InterPro" id="IPR038648">
    <property type="entry name" value="PHR_sf"/>
</dbReference>